<evidence type="ECO:0000313" key="8">
    <source>
        <dbReference type="Proteomes" id="UP000325577"/>
    </source>
</evidence>
<protein>
    <recommendedName>
        <fullName evidence="9">Glucan endo-1,3-beta-D-glucosidase</fullName>
    </recommendedName>
</protein>
<comment type="similarity">
    <text evidence="1 4">Belongs to the glycosyl hydrolase 17 family.</text>
</comment>
<proteinExistence type="inferred from homology"/>
<dbReference type="GO" id="GO:0005975">
    <property type="term" value="P:carbohydrate metabolic process"/>
    <property type="evidence" value="ECO:0007669"/>
    <property type="project" value="InterPro"/>
</dbReference>
<feature type="chain" id="PRO_5023808224" description="Glucan endo-1,3-beta-D-glucosidase" evidence="6">
    <location>
        <begin position="26"/>
        <end position="360"/>
    </location>
</feature>
<dbReference type="InterPro" id="IPR000490">
    <property type="entry name" value="Glyco_hydro_17"/>
</dbReference>
<sequence>MMSLSFKNLIFFSLFFLSLLFAGTASVPATIGVTYTPNPHQSPEHVAAVLQSLEVSAVRLLQTNPAVVRAFSYSNISLLLTVPNDLVSAFASNRSAAAVWLYSHVVPFYPRARISTISVGTDIIDTSFDLSDLLPAIRNLHLSLHDLGIRKIAVSTTFSFINIMTTSFPPSAAEFQEPVSQIIIKPLLEFLDETNSSFLINLYPYNVYTVNSEIPVGYALFQEHPFNFRDDFMTGVRYRNLFDMMVDSIIAAMAVGGHENIPVIVTETGWPSSGSSNEADASQLYAELYIKGLIKHLKSGLGTPLRKEGVAETYIYELFDLDEKQENKTERHWGILYQNMTKKYEFEFSASDIQTTGLLC</sequence>
<dbReference type="Gene3D" id="3.20.20.80">
    <property type="entry name" value="Glycosidases"/>
    <property type="match status" value="1"/>
</dbReference>
<accession>A0A5J5AW74</accession>
<dbReference type="Proteomes" id="UP000325577">
    <property type="component" value="Linkage Group LG18"/>
</dbReference>
<feature type="signal peptide" evidence="6">
    <location>
        <begin position="1"/>
        <end position="25"/>
    </location>
</feature>
<reference evidence="7 8" key="1">
    <citation type="submission" date="2019-09" db="EMBL/GenBank/DDBJ databases">
        <title>A chromosome-level genome assembly of the Chinese tupelo Nyssa sinensis.</title>
        <authorList>
            <person name="Yang X."/>
            <person name="Kang M."/>
            <person name="Yang Y."/>
            <person name="Xiong H."/>
            <person name="Wang M."/>
            <person name="Zhang Z."/>
            <person name="Wang Z."/>
            <person name="Wu H."/>
            <person name="Ma T."/>
            <person name="Liu J."/>
            <person name="Xi Z."/>
        </authorList>
    </citation>
    <scope>NUCLEOTIDE SEQUENCE [LARGE SCALE GENOMIC DNA]</scope>
    <source>
        <strain evidence="7">J267</strain>
        <tissue evidence="7">Leaf</tissue>
    </source>
</reference>
<organism evidence="7 8">
    <name type="scientific">Nyssa sinensis</name>
    <dbReference type="NCBI Taxonomy" id="561372"/>
    <lineage>
        <taxon>Eukaryota</taxon>
        <taxon>Viridiplantae</taxon>
        <taxon>Streptophyta</taxon>
        <taxon>Embryophyta</taxon>
        <taxon>Tracheophyta</taxon>
        <taxon>Spermatophyta</taxon>
        <taxon>Magnoliopsida</taxon>
        <taxon>eudicotyledons</taxon>
        <taxon>Gunneridae</taxon>
        <taxon>Pentapetalae</taxon>
        <taxon>asterids</taxon>
        <taxon>Cornales</taxon>
        <taxon>Nyssaceae</taxon>
        <taxon>Nyssa</taxon>
    </lineage>
</organism>
<evidence type="ECO:0000313" key="7">
    <source>
        <dbReference type="EMBL" id="KAA8534116.1"/>
    </source>
</evidence>
<keyword evidence="2 5" id="KW-0378">Hydrolase</keyword>
<keyword evidence="8" id="KW-1185">Reference proteome</keyword>
<keyword evidence="3 5" id="KW-0326">Glycosidase</keyword>
<dbReference type="SUPFAM" id="SSF51445">
    <property type="entry name" value="(Trans)glycosidases"/>
    <property type="match status" value="1"/>
</dbReference>
<evidence type="ECO:0000256" key="2">
    <source>
        <dbReference type="ARBA" id="ARBA00022801"/>
    </source>
</evidence>
<evidence type="ECO:0000256" key="3">
    <source>
        <dbReference type="ARBA" id="ARBA00023295"/>
    </source>
</evidence>
<dbReference type="PROSITE" id="PS00587">
    <property type="entry name" value="GLYCOSYL_HYDROL_F17"/>
    <property type="match status" value="1"/>
</dbReference>
<evidence type="ECO:0000256" key="5">
    <source>
        <dbReference type="RuleBase" id="RU004336"/>
    </source>
</evidence>
<dbReference type="AlphaFoldDB" id="A0A5J5AW74"/>
<dbReference type="InterPro" id="IPR017853">
    <property type="entry name" value="GH"/>
</dbReference>
<dbReference type="PANTHER" id="PTHR32227">
    <property type="entry name" value="GLUCAN ENDO-1,3-BETA-GLUCOSIDASE BG1-RELATED-RELATED"/>
    <property type="match status" value="1"/>
</dbReference>
<dbReference type="InterPro" id="IPR044965">
    <property type="entry name" value="Glyco_hydro_17_plant"/>
</dbReference>
<evidence type="ECO:0000256" key="4">
    <source>
        <dbReference type="RuleBase" id="RU004335"/>
    </source>
</evidence>
<keyword evidence="6" id="KW-0732">Signal</keyword>
<dbReference type="GO" id="GO:0004553">
    <property type="term" value="F:hydrolase activity, hydrolyzing O-glycosyl compounds"/>
    <property type="evidence" value="ECO:0007669"/>
    <property type="project" value="InterPro"/>
</dbReference>
<evidence type="ECO:0000256" key="6">
    <source>
        <dbReference type="SAM" id="SignalP"/>
    </source>
</evidence>
<evidence type="ECO:0008006" key="9">
    <source>
        <dbReference type="Google" id="ProtNLM"/>
    </source>
</evidence>
<evidence type="ECO:0000256" key="1">
    <source>
        <dbReference type="ARBA" id="ARBA00008773"/>
    </source>
</evidence>
<dbReference type="OrthoDB" id="1293114at2759"/>
<dbReference type="EMBL" id="CM018041">
    <property type="protein sequence ID" value="KAA8534116.1"/>
    <property type="molecule type" value="Genomic_DNA"/>
</dbReference>
<name>A0A5J5AW74_9ASTE</name>
<dbReference type="Pfam" id="PF00332">
    <property type="entry name" value="Glyco_hydro_17"/>
    <property type="match status" value="1"/>
</dbReference>
<gene>
    <name evidence="7" type="ORF">F0562_031691</name>
</gene>